<organism evidence="4">
    <name type="scientific">hydrothermal vent metagenome</name>
    <dbReference type="NCBI Taxonomy" id="652676"/>
    <lineage>
        <taxon>unclassified sequences</taxon>
        <taxon>metagenomes</taxon>
        <taxon>ecological metagenomes</taxon>
    </lineage>
</organism>
<dbReference type="FunFam" id="3.20.10.10:FF:000002">
    <property type="entry name" value="D-alanine aminotransferase"/>
    <property type="match status" value="1"/>
</dbReference>
<dbReference type="GO" id="GO:0008652">
    <property type="term" value="P:amino acid biosynthetic process"/>
    <property type="evidence" value="ECO:0007669"/>
    <property type="project" value="UniProtKB-ARBA"/>
</dbReference>
<dbReference type="PROSITE" id="PS00770">
    <property type="entry name" value="AA_TRANSFER_CLASS_4"/>
    <property type="match status" value="1"/>
</dbReference>
<dbReference type="InterPro" id="IPR043131">
    <property type="entry name" value="BCAT-like_N"/>
</dbReference>
<comment type="similarity">
    <text evidence="2">Belongs to the class-IV pyridoxal-phosphate-dependent aminotransferase family.</text>
</comment>
<protein>
    <submittedName>
        <fullName evidence="4">Aminodeoxychorismate lyase</fullName>
        <ecNumber evidence="4">4.1.3.38</ecNumber>
    </submittedName>
</protein>
<dbReference type="InterPro" id="IPR050571">
    <property type="entry name" value="Class-IV_PLP-Dep_Aminotrnsfr"/>
</dbReference>
<dbReference type="AlphaFoldDB" id="A0A3B1A6J7"/>
<reference evidence="4" key="1">
    <citation type="submission" date="2018-06" db="EMBL/GenBank/DDBJ databases">
        <authorList>
            <person name="Zhirakovskaya E."/>
        </authorList>
    </citation>
    <scope>NUCLEOTIDE SEQUENCE</scope>
</reference>
<dbReference type="PANTHER" id="PTHR42743">
    <property type="entry name" value="AMINO-ACID AMINOTRANSFERASE"/>
    <property type="match status" value="1"/>
</dbReference>
<dbReference type="EC" id="4.1.3.38" evidence="4"/>
<proteinExistence type="inferred from homology"/>
<comment type="cofactor">
    <cofactor evidence="1">
        <name>pyridoxal 5'-phosphate</name>
        <dbReference type="ChEBI" id="CHEBI:597326"/>
    </cofactor>
</comment>
<gene>
    <name evidence="4" type="ORF">MNBD_GAMMA22-50</name>
</gene>
<evidence type="ECO:0000256" key="2">
    <source>
        <dbReference type="ARBA" id="ARBA00009320"/>
    </source>
</evidence>
<dbReference type="EMBL" id="UOFS01000022">
    <property type="protein sequence ID" value="VAW95372.1"/>
    <property type="molecule type" value="Genomic_DNA"/>
</dbReference>
<evidence type="ECO:0000256" key="3">
    <source>
        <dbReference type="ARBA" id="ARBA00022898"/>
    </source>
</evidence>
<evidence type="ECO:0000256" key="1">
    <source>
        <dbReference type="ARBA" id="ARBA00001933"/>
    </source>
</evidence>
<dbReference type="GO" id="GO:0046394">
    <property type="term" value="P:carboxylic acid biosynthetic process"/>
    <property type="evidence" value="ECO:0007669"/>
    <property type="project" value="UniProtKB-ARBA"/>
</dbReference>
<dbReference type="GO" id="GO:0008696">
    <property type="term" value="F:4-amino-4-deoxychorismate lyase activity"/>
    <property type="evidence" value="ECO:0007669"/>
    <property type="project" value="UniProtKB-EC"/>
</dbReference>
<dbReference type="GO" id="GO:0005829">
    <property type="term" value="C:cytosol"/>
    <property type="evidence" value="ECO:0007669"/>
    <property type="project" value="TreeGrafter"/>
</dbReference>
<keyword evidence="3" id="KW-0663">Pyridoxal phosphate</keyword>
<name>A0A3B1A6J7_9ZZZZ</name>
<dbReference type="InterPro" id="IPR043132">
    <property type="entry name" value="BCAT-like_C"/>
</dbReference>
<dbReference type="Gene3D" id="3.20.10.10">
    <property type="entry name" value="D-amino Acid Aminotransferase, subunit A, domain 2"/>
    <property type="match status" value="1"/>
</dbReference>
<dbReference type="PANTHER" id="PTHR42743:SF11">
    <property type="entry name" value="AMINODEOXYCHORISMATE LYASE"/>
    <property type="match status" value="1"/>
</dbReference>
<evidence type="ECO:0000313" key="4">
    <source>
        <dbReference type="EMBL" id="VAW95372.1"/>
    </source>
</evidence>
<accession>A0A3B1A6J7</accession>
<sequence length="296" mass="33162">MKVYINGKFVDENDATISVFDRGFMYGDGVFETLAVYNSTIFRLTEHLIRLKNSLSLLYIDINCSDLELQDILYQALNNNNITNGILRLSITRGVGLRGLDIANCLNPTIVVISYNIKEFPVEVRKNGVPVIISSVVKNHKRSVDPTIKSNNFISNIMAFKEASNLNAVEAIQLNSDFHVAEGTTSNIFLVKNGVVLTPDLSTGILSGVTRQIVIDLCKAIKLPIKETTIKKHEIIEADEIFYTNSIAGIIHVKSIQDCTDNNKTYQFMSEQKNISGILYENYKELIKLETGNYWG</sequence>
<keyword evidence="4" id="KW-0456">Lyase</keyword>
<dbReference type="InterPro" id="IPR036038">
    <property type="entry name" value="Aminotransferase-like"/>
</dbReference>
<dbReference type="SUPFAM" id="SSF56752">
    <property type="entry name" value="D-aminoacid aminotransferase-like PLP-dependent enzymes"/>
    <property type="match status" value="1"/>
</dbReference>
<dbReference type="Pfam" id="PF01063">
    <property type="entry name" value="Aminotran_4"/>
    <property type="match status" value="1"/>
</dbReference>
<dbReference type="Gene3D" id="3.30.470.10">
    <property type="match status" value="1"/>
</dbReference>
<dbReference type="InterPro" id="IPR001544">
    <property type="entry name" value="Aminotrans_IV"/>
</dbReference>
<dbReference type="InterPro" id="IPR018300">
    <property type="entry name" value="Aminotrans_IV_CS"/>
</dbReference>